<dbReference type="GO" id="GO:0000981">
    <property type="term" value="F:DNA-binding transcription factor activity, RNA polymerase II-specific"/>
    <property type="evidence" value="ECO:0007669"/>
    <property type="project" value="InterPro"/>
</dbReference>
<dbReference type="CDD" id="cd00067">
    <property type="entry name" value="GAL4"/>
    <property type="match status" value="1"/>
</dbReference>
<protein>
    <recommendedName>
        <fullName evidence="4">Zn(2)-C6 fungal-type domain-containing protein</fullName>
    </recommendedName>
</protein>
<evidence type="ECO:0000313" key="5">
    <source>
        <dbReference type="EMBL" id="KAH6885277.1"/>
    </source>
</evidence>
<feature type="region of interest" description="Disordered" evidence="3">
    <location>
        <begin position="50"/>
        <end position="93"/>
    </location>
</feature>
<evidence type="ECO:0000256" key="2">
    <source>
        <dbReference type="ARBA" id="ARBA00023242"/>
    </source>
</evidence>
<accession>A0A9P8VYL8</accession>
<dbReference type="Proteomes" id="UP000777438">
    <property type="component" value="Unassembled WGS sequence"/>
</dbReference>
<dbReference type="InterPro" id="IPR001138">
    <property type="entry name" value="Zn2Cys6_DnaBD"/>
</dbReference>
<comment type="caution">
    <text evidence="5">The sequence shown here is derived from an EMBL/GenBank/DDBJ whole genome shotgun (WGS) entry which is preliminary data.</text>
</comment>
<dbReference type="PANTHER" id="PTHR31001">
    <property type="entry name" value="UNCHARACTERIZED TRANSCRIPTIONAL REGULATORY PROTEIN"/>
    <property type="match status" value="1"/>
</dbReference>
<dbReference type="EMBL" id="JAGPYM010000018">
    <property type="protein sequence ID" value="KAH6885277.1"/>
    <property type="molecule type" value="Genomic_DNA"/>
</dbReference>
<dbReference type="InterPro" id="IPR050613">
    <property type="entry name" value="Sec_Metabolite_Reg"/>
</dbReference>
<comment type="subcellular location">
    <subcellularLocation>
        <location evidence="1">Nucleus</location>
    </subcellularLocation>
</comment>
<dbReference type="SUPFAM" id="SSF57701">
    <property type="entry name" value="Zn2/Cys6 DNA-binding domain"/>
    <property type="match status" value="1"/>
</dbReference>
<dbReference type="PANTHER" id="PTHR31001:SF76">
    <property type="entry name" value="ZN(2)-C6 FUNGAL-TYPE DOMAIN-CONTAINING PROTEIN"/>
    <property type="match status" value="1"/>
</dbReference>
<evidence type="ECO:0000256" key="3">
    <source>
        <dbReference type="SAM" id="MobiDB-lite"/>
    </source>
</evidence>
<dbReference type="Gene3D" id="4.10.240.10">
    <property type="entry name" value="Zn(2)-C6 fungal-type DNA-binding domain"/>
    <property type="match status" value="1"/>
</dbReference>
<proteinExistence type="predicted"/>
<dbReference type="AlphaFoldDB" id="A0A9P8VYL8"/>
<feature type="compositionally biased region" description="Polar residues" evidence="3">
    <location>
        <begin position="70"/>
        <end position="85"/>
    </location>
</feature>
<dbReference type="GO" id="GO:0005634">
    <property type="term" value="C:nucleus"/>
    <property type="evidence" value="ECO:0007669"/>
    <property type="project" value="UniProtKB-SubCell"/>
</dbReference>
<feature type="compositionally biased region" description="Basic residues" evidence="3">
    <location>
        <begin position="53"/>
        <end position="69"/>
    </location>
</feature>
<feature type="domain" description="Zn(2)-C6 fungal-type" evidence="4">
    <location>
        <begin position="13"/>
        <end position="42"/>
    </location>
</feature>
<dbReference type="CDD" id="cd12148">
    <property type="entry name" value="fungal_TF_MHR"/>
    <property type="match status" value="1"/>
</dbReference>
<sequence>MPAVRRSQRFVLSCTECARRKTRCSKTIPCSSCLDRGLAQACHREPVAVVKKRESRHGHPTPVPRRKTLRSSSQEKSIPTSSSPVDNGGSDETNETVTTLEFLAYGRQNILNLHNDQTASSIRGELHSHDELDTCPPWDMILSPREARVLLQHHQQKIAWMHNVLHMPTFRQEFESNICQRTVDGAWLALYYAVLSTTLYHCHGTEIAGPGIKFTACDSSARALYDKSVQCLFSTNFMAKHTIYSTQAICILMQVAHNIDQSDFICVLIATGIRIAQCLNMHRLGPDLPGSYFEHQSRELAVQTLVEREVKKRVWWFLVRQDWLQIPFQNTHLLHVSQFNTPLPLNCYDELELMIKDGAVVAQPDHVYTQNSYTHVLSKVAVIIWRQQDRMCSVGHPGNSPDRLQRIYDQVLWADRELNQVYADLPRFFKVAPESDTGPPSNHPPYVGLVASVSLLSMAHKVLTVHRHFQLQSFQDRQFAYTQLTCVSMAKRCINDINTWPDEAMTSVVKRMWTVPTQLVTCCIILAFASIFRHGNELSYDAAELRELAQCGRHVIRQLEHSSSIARRGGILLDVLLERADSAGETDGGRLDVSDIIRRVSRIDDSRTEAESFVLQFGDHVWDGVFGTTDFDVLGLLKDIAM</sequence>
<reference evidence="5 6" key="1">
    <citation type="journal article" date="2021" name="Nat. Commun.">
        <title>Genetic determinants of endophytism in the Arabidopsis root mycobiome.</title>
        <authorList>
            <person name="Mesny F."/>
            <person name="Miyauchi S."/>
            <person name="Thiergart T."/>
            <person name="Pickel B."/>
            <person name="Atanasova L."/>
            <person name="Karlsson M."/>
            <person name="Huettel B."/>
            <person name="Barry K.W."/>
            <person name="Haridas S."/>
            <person name="Chen C."/>
            <person name="Bauer D."/>
            <person name="Andreopoulos W."/>
            <person name="Pangilinan J."/>
            <person name="LaButti K."/>
            <person name="Riley R."/>
            <person name="Lipzen A."/>
            <person name="Clum A."/>
            <person name="Drula E."/>
            <person name="Henrissat B."/>
            <person name="Kohler A."/>
            <person name="Grigoriev I.V."/>
            <person name="Martin F.M."/>
            <person name="Hacquard S."/>
        </authorList>
    </citation>
    <scope>NUCLEOTIDE SEQUENCE [LARGE SCALE GENOMIC DNA]</scope>
    <source>
        <strain evidence="5 6">MPI-CAGE-CH-0241</strain>
    </source>
</reference>
<dbReference type="PROSITE" id="PS00463">
    <property type="entry name" value="ZN2_CY6_FUNGAL_1"/>
    <property type="match status" value="1"/>
</dbReference>
<keyword evidence="2" id="KW-0539">Nucleus</keyword>
<gene>
    <name evidence="5" type="ORF">B0T10DRAFT_492332</name>
</gene>
<dbReference type="InterPro" id="IPR036864">
    <property type="entry name" value="Zn2-C6_fun-type_DNA-bd_sf"/>
</dbReference>
<dbReference type="SMART" id="SM00066">
    <property type="entry name" value="GAL4"/>
    <property type="match status" value="1"/>
</dbReference>
<dbReference type="GO" id="GO:0008270">
    <property type="term" value="F:zinc ion binding"/>
    <property type="evidence" value="ECO:0007669"/>
    <property type="project" value="InterPro"/>
</dbReference>
<keyword evidence="6" id="KW-1185">Reference proteome</keyword>
<evidence type="ECO:0000259" key="4">
    <source>
        <dbReference type="PROSITE" id="PS50048"/>
    </source>
</evidence>
<organism evidence="5 6">
    <name type="scientific">Thelonectria olida</name>
    <dbReference type="NCBI Taxonomy" id="1576542"/>
    <lineage>
        <taxon>Eukaryota</taxon>
        <taxon>Fungi</taxon>
        <taxon>Dikarya</taxon>
        <taxon>Ascomycota</taxon>
        <taxon>Pezizomycotina</taxon>
        <taxon>Sordariomycetes</taxon>
        <taxon>Hypocreomycetidae</taxon>
        <taxon>Hypocreales</taxon>
        <taxon>Nectriaceae</taxon>
        <taxon>Thelonectria</taxon>
    </lineage>
</organism>
<evidence type="ECO:0000256" key="1">
    <source>
        <dbReference type="ARBA" id="ARBA00004123"/>
    </source>
</evidence>
<evidence type="ECO:0000313" key="6">
    <source>
        <dbReference type="Proteomes" id="UP000777438"/>
    </source>
</evidence>
<name>A0A9P8VYL8_9HYPO</name>
<dbReference type="PROSITE" id="PS50048">
    <property type="entry name" value="ZN2_CY6_FUNGAL_2"/>
    <property type="match status" value="1"/>
</dbReference>
<dbReference type="OrthoDB" id="410267at2759"/>